<evidence type="ECO:0000313" key="1">
    <source>
        <dbReference type="EMBL" id="QJA70105.1"/>
    </source>
</evidence>
<name>A0A6M3JLV7_9ZZZZ</name>
<organism evidence="1">
    <name type="scientific">viral metagenome</name>
    <dbReference type="NCBI Taxonomy" id="1070528"/>
    <lineage>
        <taxon>unclassified sequences</taxon>
        <taxon>metagenomes</taxon>
        <taxon>organismal metagenomes</taxon>
    </lineage>
</organism>
<dbReference type="AlphaFoldDB" id="A0A6M3JLV7"/>
<gene>
    <name evidence="1" type="ORF">MM415A04005_0012</name>
</gene>
<sequence length="170" mass="20024">MGYVEMTVDNVEPSVKKHYEHLLNTMKIVQRYQCPYCSQLEDSEWGITHHFMGHAIDARIKRLWKQGRTLKEIDDLYHIFHSYYPDRPECDNSFLECHHNINKDNCFRISYLQCCDYPAYQICEISHDGSIKVWGIGGWAGGYGCEVSLGSLRNPMPKEVLYVHRKKYQI</sequence>
<dbReference type="EMBL" id="MT141764">
    <property type="protein sequence ID" value="QJA70105.1"/>
    <property type="molecule type" value="Genomic_DNA"/>
</dbReference>
<reference evidence="1" key="1">
    <citation type="submission" date="2020-03" db="EMBL/GenBank/DDBJ databases">
        <title>The deep terrestrial virosphere.</title>
        <authorList>
            <person name="Holmfeldt K."/>
            <person name="Nilsson E."/>
            <person name="Simone D."/>
            <person name="Lopez-Fernandez M."/>
            <person name="Wu X."/>
            <person name="de Brujin I."/>
            <person name="Lundin D."/>
            <person name="Andersson A."/>
            <person name="Bertilsson S."/>
            <person name="Dopson M."/>
        </authorList>
    </citation>
    <scope>NUCLEOTIDE SEQUENCE</scope>
    <source>
        <strain evidence="1">MM415A04005</strain>
    </source>
</reference>
<protein>
    <submittedName>
        <fullName evidence="1">Uncharacterized protein</fullName>
    </submittedName>
</protein>
<accession>A0A6M3JLV7</accession>
<proteinExistence type="predicted"/>